<evidence type="ECO:0000313" key="5">
    <source>
        <dbReference type="EMBL" id="MFC3111033.1"/>
    </source>
</evidence>
<feature type="transmembrane region" description="Helical" evidence="1">
    <location>
        <begin position="179"/>
        <end position="201"/>
    </location>
</feature>
<dbReference type="SUPFAM" id="SSF55073">
    <property type="entry name" value="Nucleotide cyclase"/>
    <property type="match status" value="1"/>
</dbReference>
<dbReference type="InterPro" id="IPR052155">
    <property type="entry name" value="Biofilm_reg_signaling"/>
</dbReference>
<dbReference type="RefSeq" id="WP_390324271.1">
    <property type="nucleotide sequence ID" value="NZ_JBHRTP010000096.1"/>
</dbReference>
<dbReference type="EMBL" id="JBHRTP010000096">
    <property type="protein sequence ID" value="MFC3111033.1"/>
    <property type="molecule type" value="Genomic_DNA"/>
</dbReference>
<evidence type="ECO:0000259" key="2">
    <source>
        <dbReference type="PROSITE" id="PS50883"/>
    </source>
</evidence>
<dbReference type="PANTHER" id="PTHR44757:SF2">
    <property type="entry name" value="BIOFILM ARCHITECTURE MAINTENANCE PROTEIN MBAA"/>
    <property type="match status" value="1"/>
</dbReference>
<organism evidence="5 6">
    <name type="scientific">Undibacterium arcticum</name>
    <dbReference type="NCBI Taxonomy" id="1762892"/>
    <lineage>
        <taxon>Bacteria</taxon>
        <taxon>Pseudomonadati</taxon>
        <taxon>Pseudomonadota</taxon>
        <taxon>Betaproteobacteria</taxon>
        <taxon>Burkholderiales</taxon>
        <taxon>Oxalobacteraceae</taxon>
        <taxon>Undibacterium</taxon>
    </lineage>
</organism>
<dbReference type="SUPFAM" id="SSF141868">
    <property type="entry name" value="EAL domain-like"/>
    <property type="match status" value="1"/>
</dbReference>
<dbReference type="PANTHER" id="PTHR44757">
    <property type="entry name" value="DIGUANYLATE CYCLASE DGCP"/>
    <property type="match status" value="1"/>
</dbReference>
<dbReference type="PROSITE" id="PS50885">
    <property type="entry name" value="HAMP"/>
    <property type="match status" value="1"/>
</dbReference>
<keyword evidence="1" id="KW-0472">Membrane</keyword>
<gene>
    <name evidence="5" type="ORF">ACFOFO_24285</name>
</gene>
<name>A0ABV7F7K5_9BURK</name>
<dbReference type="Gene3D" id="3.30.70.270">
    <property type="match status" value="1"/>
</dbReference>
<keyword evidence="6" id="KW-1185">Reference proteome</keyword>
<dbReference type="Gene3D" id="3.20.20.450">
    <property type="entry name" value="EAL domain"/>
    <property type="match status" value="1"/>
</dbReference>
<proteinExistence type="predicted"/>
<dbReference type="InterPro" id="IPR000160">
    <property type="entry name" value="GGDEF_dom"/>
</dbReference>
<dbReference type="SMART" id="SM00304">
    <property type="entry name" value="HAMP"/>
    <property type="match status" value="1"/>
</dbReference>
<evidence type="ECO:0000313" key="6">
    <source>
        <dbReference type="Proteomes" id="UP001595530"/>
    </source>
</evidence>
<feature type="domain" description="EAL" evidence="2">
    <location>
        <begin position="460"/>
        <end position="714"/>
    </location>
</feature>
<dbReference type="InterPro" id="IPR043128">
    <property type="entry name" value="Rev_trsase/Diguanyl_cyclase"/>
</dbReference>
<dbReference type="NCBIfam" id="TIGR00254">
    <property type="entry name" value="GGDEF"/>
    <property type="match status" value="1"/>
</dbReference>
<dbReference type="CDD" id="cd01949">
    <property type="entry name" value="GGDEF"/>
    <property type="match status" value="1"/>
</dbReference>
<dbReference type="SMART" id="SM00052">
    <property type="entry name" value="EAL"/>
    <property type="match status" value="1"/>
</dbReference>
<reference evidence="6" key="1">
    <citation type="journal article" date="2019" name="Int. J. Syst. Evol. Microbiol.">
        <title>The Global Catalogue of Microorganisms (GCM) 10K type strain sequencing project: providing services to taxonomists for standard genome sequencing and annotation.</title>
        <authorList>
            <consortium name="The Broad Institute Genomics Platform"/>
            <consortium name="The Broad Institute Genome Sequencing Center for Infectious Disease"/>
            <person name="Wu L."/>
            <person name="Ma J."/>
        </authorList>
    </citation>
    <scope>NUCLEOTIDE SEQUENCE [LARGE SCALE GENOMIC DNA]</scope>
    <source>
        <strain evidence="6">KCTC 42986</strain>
    </source>
</reference>
<feature type="domain" description="GGDEF" evidence="4">
    <location>
        <begin position="318"/>
        <end position="451"/>
    </location>
</feature>
<dbReference type="PROSITE" id="PS50883">
    <property type="entry name" value="EAL"/>
    <property type="match status" value="1"/>
</dbReference>
<dbReference type="CDD" id="cd06225">
    <property type="entry name" value="HAMP"/>
    <property type="match status" value="1"/>
</dbReference>
<dbReference type="InterPro" id="IPR035919">
    <property type="entry name" value="EAL_sf"/>
</dbReference>
<accession>A0ABV7F7K5</accession>
<evidence type="ECO:0000256" key="1">
    <source>
        <dbReference type="SAM" id="Phobius"/>
    </source>
</evidence>
<protein>
    <submittedName>
        <fullName evidence="5">Bifunctional diguanylate cyclase/phosphodiesterase</fullName>
    </submittedName>
</protein>
<keyword evidence="1" id="KW-0812">Transmembrane</keyword>
<dbReference type="InterPro" id="IPR001633">
    <property type="entry name" value="EAL_dom"/>
</dbReference>
<dbReference type="Gene3D" id="6.10.340.10">
    <property type="match status" value="1"/>
</dbReference>
<dbReference type="CDD" id="cd01948">
    <property type="entry name" value="EAL"/>
    <property type="match status" value="1"/>
</dbReference>
<evidence type="ECO:0000259" key="3">
    <source>
        <dbReference type="PROSITE" id="PS50885"/>
    </source>
</evidence>
<keyword evidence="1" id="KW-1133">Transmembrane helix</keyword>
<evidence type="ECO:0000259" key="4">
    <source>
        <dbReference type="PROSITE" id="PS50887"/>
    </source>
</evidence>
<dbReference type="PROSITE" id="PS50887">
    <property type="entry name" value="GGDEF"/>
    <property type="match status" value="1"/>
</dbReference>
<dbReference type="Pfam" id="PF00672">
    <property type="entry name" value="HAMP"/>
    <property type="match status" value="1"/>
</dbReference>
<dbReference type="InterPro" id="IPR029787">
    <property type="entry name" value="Nucleotide_cyclase"/>
</dbReference>
<dbReference type="Pfam" id="PF00563">
    <property type="entry name" value="EAL"/>
    <property type="match status" value="1"/>
</dbReference>
<dbReference type="SUPFAM" id="SSF158472">
    <property type="entry name" value="HAMP domain-like"/>
    <property type="match status" value="1"/>
</dbReference>
<feature type="domain" description="HAMP" evidence="3">
    <location>
        <begin position="202"/>
        <end position="254"/>
    </location>
</feature>
<sequence>MSKLNLAISIRQKLTAAFVIVSLLIALVALSAIKKQFETIERAALLEAEHLATSVANTGMDDVLNKPKFLQDYINGMHNLYKRDIGIVDIHKRGVADADVKEVNQIFQHDPDNEVGKTIIDGKVRTFVELNALHAEGAKQIVVALRKDQSKLESPIVGAVILEYTQIYDELLDAAKAGLYFVIVTGIALVLFSTIFGTQVARRITRRLRELERMVSIIAAGNYSTRVPVQAADEIGSLGNAVNKMAEALALSHARQSEHAHELEQSNALLKQEVHEHQISAEKNETLAYYDSLTSLPNRILFGKLLDHSLVNARRYDKEIALFFIDLDRFKYINDTLGHEAGDELLQEIGTRIKSCLRESDAVARFGGDEFVVLVSELDEIGRLDVVARKILGAIGKSFMLVGHEFRVTASIGIATFPAAGQDAQSLLKNADIAMYQAKKEGKNNFILFSEALNTNSLQQLALESSLRHALERGEFELHYQAKVDSRSDSVTGMEALLRWNHPDLGMVAPMQFIPLAEETGLIVEIGKWVLRTACMQNVVWQTMGIPALTMAVNLSARQFSDAALLEDITSILEQTGMEPALLELEITESMLMQNIEKAIQVLTALKNKNIRLAIDDFGTGYSSLSTLKRFPLNTIKIDRSFIQDIPNNMGDKTLTKAIIAMGRSLNLTVIAEGVETKEQADFLAEHACDELQGYYFSIPVPADKFTALLQTRAMPELARAREEISLR</sequence>
<comment type="caution">
    <text evidence="5">The sequence shown here is derived from an EMBL/GenBank/DDBJ whole genome shotgun (WGS) entry which is preliminary data.</text>
</comment>
<dbReference type="Proteomes" id="UP001595530">
    <property type="component" value="Unassembled WGS sequence"/>
</dbReference>
<dbReference type="SMART" id="SM00267">
    <property type="entry name" value="GGDEF"/>
    <property type="match status" value="1"/>
</dbReference>
<dbReference type="Pfam" id="PF00990">
    <property type="entry name" value="GGDEF"/>
    <property type="match status" value="1"/>
</dbReference>
<dbReference type="InterPro" id="IPR003660">
    <property type="entry name" value="HAMP_dom"/>
</dbReference>